<feature type="region of interest" description="Disordered" evidence="2">
    <location>
        <begin position="1"/>
        <end position="28"/>
    </location>
</feature>
<sequence length="69" mass="7810">MASKEGYKSPVEQVVEGPTTRGRTARRSLSWKTMATQKKVEEHLTKLEEGLEEMQAEVNKMSGLMEELV</sequence>
<reference evidence="3" key="1">
    <citation type="submission" date="2023-03" db="UniProtKB">
        <authorList>
            <consortium name="EnsemblPlants"/>
        </authorList>
    </citation>
    <scope>IDENTIFICATION</scope>
</reference>
<protein>
    <submittedName>
        <fullName evidence="3">Uncharacterized protein</fullName>
    </submittedName>
</protein>
<organism evidence="3">
    <name type="scientific">Cucumis melo</name>
    <name type="common">Muskmelon</name>
    <dbReference type="NCBI Taxonomy" id="3656"/>
    <lineage>
        <taxon>Eukaryota</taxon>
        <taxon>Viridiplantae</taxon>
        <taxon>Streptophyta</taxon>
        <taxon>Embryophyta</taxon>
        <taxon>Tracheophyta</taxon>
        <taxon>Spermatophyta</taxon>
        <taxon>Magnoliopsida</taxon>
        <taxon>eudicotyledons</taxon>
        <taxon>Gunneridae</taxon>
        <taxon>Pentapetalae</taxon>
        <taxon>rosids</taxon>
        <taxon>fabids</taxon>
        <taxon>Cucurbitales</taxon>
        <taxon>Cucurbitaceae</taxon>
        <taxon>Benincaseae</taxon>
        <taxon>Cucumis</taxon>
    </lineage>
</organism>
<evidence type="ECO:0000256" key="2">
    <source>
        <dbReference type="SAM" id="MobiDB-lite"/>
    </source>
</evidence>
<proteinExistence type="predicted"/>
<feature type="coiled-coil region" evidence="1">
    <location>
        <begin position="37"/>
        <end position="64"/>
    </location>
</feature>
<accession>A0A9I9DBT4</accession>
<evidence type="ECO:0000256" key="1">
    <source>
        <dbReference type="SAM" id="Coils"/>
    </source>
</evidence>
<dbReference type="Gramene" id="MELO3C015759.2.1">
    <property type="protein sequence ID" value="MELO3C015759.2.1"/>
    <property type="gene ID" value="MELO3C015759.2"/>
</dbReference>
<keyword evidence="1" id="KW-0175">Coiled coil</keyword>
<name>A0A9I9DBT4_CUCME</name>
<evidence type="ECO:0000313" key="3">
    <source>
        <dbReference type="EnsemblPlants" id="MELO3C015759.2.1"/>
    </source>
</evidence>
<dbReference type="AlphaFoldDB" id="A0A9I9DBT4"/>
<dbReference type="EnsemblPlants" id="MELO3C015759.2.1">
    <property type="protein sequence ID" value="MELO3C015759.2.1"/>
    <property type="gene ID" value="MELO3C015759.2"/>
</dbReference>